<dbReference type="Proteomes" id="UP000838756">
    <property type="component" value="Unassembled WGS sequence"/>
</dbReference>
<proteinExistence type="predicted"/>
<feature type="region of interest" description="Disordered" evidence="1">
    <location>
        <begin position="502"/>
        <end position="635"/>
    </location>
</feature>
<evidence type="ECO:0000259" key="2">
    <source>
        <dbReference type="Pfam" id="PF14977"/>
    </source>
</evidence>
<feature type="compositionally biased region" description="Basic and acidic residues" evidence="1">
    <location>
        <begin position="582"/>
        <end position="592"/>
    </location>
</feature>
<feature type="compositionally biased region" description="Polar residues" evidence="1">
    <location>
        <begin position="593"/>
        <end position="602"/>
    </location>
</feature>
<reference evidence="3" key="1">
    <citation type="submission" date="2022-03" db="EMBL/GenBank/DDBJ databases">
        <authorList>
            <person name="Lindestad O."/>
        </authorList>
    </citation>
    <scope>NUCLEOTIDE SEQUENCE</scope>
</reference>
<organism evidence="3 4">
    <name type="scientific">Pararge aegeria aegeria</name>
    <dbReference type="NCBI Taxonomy" id="348720"/>
    <lineage>
        <taxon>Eukaryota</taxon>
        <taxon>Metazoa</taxon>
        <taxon>Ecdysozoa</taxon>
        <taxon>Arthropoda</taxon>
        <taxon>Hexapoda</taxon>
        <taxon>Insecta</taxon>
        <taxon>Pterygota</taxon>
        <taxon>Neoptera</taxon>
        <taxon>Endopterygota</taxon>
        <taxon>Lepidoptera</taxon>
        <taxon>Glossata</taxon>
        <taxon>Ditrysia</taxon>
        <taxon>Papilionoidea</taxon>
        <taxon>Nymphalidae</taxon>
        <taxon>Satyrinae</taxon>
        <taxon>Satyrini</taxon>
        <taxon>Parargina</taxon>
        <taxon>Pararge</taxon>
    </lineage>
</organism>
<evidence type="ECO:0000313" key="4">
    <source>
        <dbReference type="Proteomes" id="UP000838756"/>
    </source>
</evidence>
<dbReference type="Pfam" id="PF14977">
    <property type="entry name" value="FAM194"/>
    <property type="match status" value="1"/>
</dbReference>
<evidence type="ECO:0000256" key="1">
    <source>
        <dbReference type="SAM" id="MobiDB-lite"/>
    </source>
</evidence>
<name>A0A8S4RH16_9NEOP</name>
<evidence type="ECO:0000313" key="3">
    <source>
        <dbReference type="EMBL" id="CAH2236606.1"/>
    </source>
</evidence>
<feature type="compositionally biased region" description="Basic and acidic residues" evidence="1">
    <location>
        <begin position="605"/>
        <end position="635"/>
    </location>
</feature>
<feature type="compositionally biased region" description="Basic and acidic residues" evidence="1">
    <location>
        <begin position="513"/>
        <end position="562"/>
    </location>
</feature>
<sequence>MDNTPRCPCCKICEDCPYFQNVVNIKSAGLVIYHYSSSGQGVNSRTGETESSTGTLILHNTKNIDIASKKLIPKLDQYKKCPRCKYILEHAEKILLKVPTINKLDVLVICDKCRTKDCKFTSPCECSEAIKKFISINKYKKNKATETKEKKCKLEKLLNRSIKKHEQSHKSYDRTRSESYFKNTCLEPIIHIRAPQVDQLIESKKEFCKTNLTGIQHGRIRFSKTVDKIQLTNKNFFNAELDTDNTKYPQRRSSISQESLNFNFHAVTDKTAELRSLYKMSEQIKTDFRPNRTRVRKDNQDKEPSILDLIAEQSEKPRMLETMETPRKSTSVISDIKPGILKNETDTMVPCNTLPKYPSEFSLLVKRKDVLYRDFSYFFIKEAEKITKTLHKSKSSSELIKNTQDMLISRENELKQMLKEDLIRKFDKEVRKEITRKSLMKHKENQVVVENNVGLETNKIREVELDASTKETSAIQILKKDRQALSDKGKKSITKTVSKFEEQKKLQNQKARQQKEDNLGLEKEQKLQENEKQKREKEVQSKKENEKREKKKEEQSKKEMEMLAKGSSTTVPEKNKQSGKGTEIRQKGKEEQGGTNRETLQNGRGGKENENILRVRKENSMKEEQEREKKEKSVMKTEIEENIKNLTKKRQSFIEKGQLRLENKKIHSSDRAKAKEEPTLKLKAFQEIRSDSDSKLNIPEPKKITEEPKVKELNINQIRFGKPSPDDLLLQLVKMKQTEEDKTRKKPKTLSEIKIPLALIVEHRNHKTIQMNSCDICNDSELELDMEEILLDKAKSLNKADIIIGQKIFKYKPPLKSAEKPIDPIFISTFNDDLINAIEKNTDNIPAELLRKPLPTIGKSAENENSKGIIRYALSDRTFIEKGWTMLPTEKVVRKMNVYRMRPAHPEFDWFEHNKNKKIMQYETGEKLAEFDDNGRGRLYYSSGRLALDYYDAEEVNAQQRFVIHSSGELDSRGCSRPLAILATFDYLGNGIVFDHTGKIRLKYNQTEGVVLDRSIGPVSHWKWHTLNDPPVLQQVMIDTQMAHKDPDILKLGGPTDGKPRPDNEEMLAIEFDNFLKEKSKKLSQKFKPFQIKMKALKINEHFSLRVLDQATIYLIFRDGSTNIKLNLGMILDHQEIVDTDTAEVGEVLTSLERFPARTDSLAGLQNSITYAQRVERSRVERERRLRPNQPICSKDKLTAAISRPLHTPLHTVASDSTVATCKCRKPSSNNLYYDTRFV</sequence>
<gene>
    <name evidence="3" type="primary">jg4015</name>
    <name evidence="3" type="ORF">PAEG_LOCUS13972</name>
</gene>
<dbReference type="OrthoDB" id="331263at2759"/>
<feature type="domain" description="FAM194 C-terminal" evidence="2">
    <location>
        <begin position="916"/>
        <end position="1027"/>
    </location>
</feature>
<protein>
    <submittedName>
        <fullName evidence="3">Jg4015 protein</fullName>
    </submittedName>
</protein>
<comment type="caution">
    <text evidence="3">The sequence shown here is derived from an EMBL/GenBank/DDBJ whole genome shotgun (WGS) entry which is preliminary data.</text>
</comment>
<dbReference type="AlphaFoldDB" id="A0A8S4RH16"/>
<accession>A0A8S4RH16</accession>
<keyword evidence="4" id="KW-1185">Reference proteome</keyword>
<dbReference type="EMBL" id="CAKXAJ010025215">
    <property type="protein sequence ID" value="CAH2236606.1"/>
    <property type="molecule type" value="Genomic_DNA"/>
</dbReference>
<dbReference type="InterPro" id="IPR029281">
    <property type="entry name" value="FAM194_C"/>
</dbReference>